<dbReference type="InterPro" id="IPR000014">
    <property type="entry name" value="PAS"/>
</dbReference>
<dbReference type="InterPro" id="IPR035965">
    <property type="entry name" value="PAS-like_dom_sf"/>
</dbReference>
<comment type="caution">
    <text evidence="1">The sequence shown here is derived from an EMBL/GenBank/DDBJ whole genome shotgun (WGS) entry which is preliminary data.</text>
</comment>
<dbReference type="EMBL" id="QMFY01000008">
    <property type="protein sequence ID" value="RAW00028.1"/>
    <property type="molecule type" value="Genomic_DNA"/>
</dbReference>
<dbReference type="GO" id="GO:0000155">
    <property type="term" value="F:phosphorelay sensor kinase activity"/>
    <property type="evidence" value="ECO:0007669"/>
    <property type="project" value="InterPro"/>
</dbReference>
<proteinExistence type="predicted"/>
<dbReference type="AlphaFoldDB" id="A0A364Y0A4"/>
<dbReference type="InterPro" id="IPR036097">
    <property type="entry name" value="HisK_dim/P_sf"/>
</dbReference>
<keyword evidence="2" id="KW-1185">Reference proteome</keyword>
<dbReference type="Gene3D" id="1.10.287.130">
    <property type="match status" value="1"/>
</dbReference>
<protein>
    <recommendedName>
        <fullName evidence="3">PAS domain-containing protein</fullName>
    </recommendedName>
</protein>
<organism evidence="1 2">
    <name type="scientific">Pseudochryseolinea flava</name>
    <dbReference type="NCBI Taxonomy" id="2059302"/>
    <lineage>
        <taxon>Bacteria</taxon>
        <taxon>Pseudomonadati</taxon>
        <taxon>Bacteroidota</taxon>
        <taxon>Cytophagia</taxon>
        <taxon>Cytophagales</taxon>
        <taxon>Fulvivirgaceae</taxon>
        <taxon>Pseudochryseolinea</taxon>
    </lineage>
</organism>
<gene>
    <name evidence="1" type="ORF">DQQ10_15845</name>
</gene>
<dbReference type="OrthoDB" id="975527at2"/>
<dbReference type="SUPFAM" id="SSF47384">
    <property type="entry name" value="Homodimeric domain of signal transducing histidine kinase"/>
    <property type="match status" value="1"/>
</dbReference>
<evidence type="ECO:0000313" key="1">
    <source>
        <dbReference type="EMBL" id="RAW00028.1"/>
    </source>
</evidence>
<dbReference type="Proteomes" id="UP000251889">
    <property type="component" value="Unassembled WGS sequence"/>
</dbReference>
<dbReference type="SUPFAM" id="SSF55785">
    <property type="entry name" value="PYP-like sensor domain (PAS domain)"/>
    <property type="match status" value="1"/>
</dbReference>
<reference evidence="1 2" key="1">
    <citation type="submission" date="2018-06" db="EMBL/GenBank/DDBJ databases">
        <title>Chryseolinea flavus sp. nov., a member of the phylum Bacteroidetes isolated from soil.</title>
        <authorList>
            <person name="Li Y."/>
            <person name="Wang J."/>
        </authorList>
    </citation>
    <scope>NUCLEOTIDE SEQUENCE [LARGE SCALE GENOMIC DNA]</scope>
    <source>
        <strain evidence="1 2">SDU1-6</strain>
    </source>
</reference>
<name>A0A364Y0A4_9BACT</name>
<accession>A0A364Y0A4</accession>
<sequence>MRRDITQMLIHNADVQKRVGGIFPDYVILDNHFNVLSMSQNVLQSIGFSLDEIIGQPIATLSRTSDLKTQLEERLSAGYFEDVPFEIFTRANGTMIYSISGFYLGLIADINGVIVLRFRNLDEINLTYERLEARTAEIDRFVYLSAHALRGPLATIKGLTNLVDKCDDRQEMLFLLNQIKSFSEKLDDKLHRLIYFAEADKEEESSVAALELDFIINSLNSSLRDAGSVDFPVRLECINENRLVALDHGGALLSLLRNVALFFAQLPKNVNNKIVIDLHAENCALEVMMRGSNFNLTDSIKEKLRNVNFGYSEILNFPELINCYAAKKIMFKLKGSIQFILASESEIIVHMTIPR</sequence>
<dbReference type="RefSeq" id="WP_112747866.1">
    <property type="nucleotide sequence ID" value="NZ_QMFY01000008.1"/>
</dbReference>
<evidence type="ECO:0000313" key="2">
    <source>
        <dbReference type="Proteomes" id="UP000251889"/>
    </source>
</evidence>
<dbReference type="CDD" id="cd00130">
    <property type="entry name" value="PAS"/>
    <property type="match status" value="1"/>
</dbReference>
<evidence type="ECO:0008006" key="3">
    <source>
        <dbReference type="Google" id="ProtNLM"/>
    </source>
</evidence>